<dbReference type="Proteomes" id="UP000320235">
    <property type="component" value="Unassembled WGS sequence"/>
</dbReference>
<dbReference type="InterPro" id="IPR012334">
    <property type="entry name" value="Pectin_lyas_fold"/>
</dbReference>
<protein>
    <recommendedName>
        <fullName evidence="3">Parallel beta helix pectate lyase-like protein</fullName>
    </recommendedName>
</protein>
<sequence>MTALIDVRDLGWRPGAPDAGEALQGAIGAARTAGPGARLLLPPGDFHVWPETSIHRELFVSNTVGIDPRYTTKSIGMLLDDVRDLTVIAAGARLVVHGRQTALAVVDGRGVTVEGLEVDWAVPTVIDVTVADTGVDADGAWRVLTVPQQNDFTIDGTDVVWLSELSPYAGVRYWSGRNALAYSQVCDPATGRVRREPCPLFDEVVDVVRLDAWTLRISYATASSPGDRGLVYQLRETDRDHPGMLVLDSADVALRRLRVDFLHGFGLLAQNSADVTLDGVVFRAPEGTGRVTAGFADFVQCSGVRGRVDIRGCEFDGPHDDPVNVHGTYLAVTEAEPTRLTLEYRHSETAGFAAFGDGDVIELVDRRTLQPVHTTSVHDVTGPTGRDLASASAPTRVGLADPLPPEVHAAAREGMLAAENVTRTPEVSITGCTFRRVPTRAILVTTRRPVRIEGCRFESIAMPCIQIAADASDWWESGPVTDVTIVGNTFRDVTAGVLEVAPGIAAGSAPVHGTVRFEDNDVELTDPLLADLRGLRTFVARANHVHGPGGDRPVIRVDAAVRDRGSCR</sequence>
<gene>
    <name evidence="1" type="ORF">FB391_0119</name>
</gene>
<accession>A0A543FJE1</accession>
<dbReference type="AlphaFoldDB" id="A0A543FJE1"/>
<comment type="caution">
    <text evidence="1">The sequence shown here is derived from an EMBL/GenBank/DDBJ whole genome shotgun (WGS) entry which is preliminary data.</text>
</comment>
<dbReference type="InterPro" id="IPR011050">
    <property type="entry name" value="Pectin_lyase_fold/virulence"/>
</dbReference>
<dbReference type="RefSeq" id="WP_141892379.1">
    <property type="nucleotide sequence ID" value="NZ_BAABLH010000013.1"/>
</dbReference>
<evidence type="ECO:0008006" key="3">
    <source>
        <dbReference type="Google" id="ProtNLM"/>
    </source>
</evidence>
<proteinExistence type="predicted"/>
<name>A0A543FJE1_9MICO</name>
<evidence type="ECO:0000313" key="2">
    <source>
        <dbReference type="Proteomes" id="UP000320235"/>
    </source>
</evidence>
<keyword evidence="2" id="KW-1185">Reference proteome</keyword>
<organism evidence="1 2">
    <name type="scientific">Microbacterium kyungheense</name>
    <dbReference type="NCBI Taxonomy" id="1263636"/>
    <lineage>
        <taxon>Bacteria</taxon>
        <taxon>Bacillati</taxon>
        <taxon>Actinomycetota</taxon>
        <taxon>Actinomycetes</taxon>
        <taxon>Micrococcales</taxon>
        <taxon>Microbacteriaceae</taxon>
        <taxon>Microbacterium</taxon>
    </lineage>
</organism>
<dbReference type="SMART" id="SM00710">
    <property type="entry name" value="PbH1"/>
    <property type="match status" value="4"/>
</dbReference>
<dbReference type="EMBL" id="VFPE01000001">
    <property type="protein sequence ID" value="TQM33836.1"/>
    <property type="molecule type" value="Genomic_DNA"/>
</dbReference>
<dbReference type="InterPro" id="IPR006626">
    <property type="entry name" value="PbH1"/>
</dbReference>
<evidence type="ECO:0000313" key="1">
    <source>
        <dbReference type="EMBL" id="TQM33836.1"/>
    </source>
</evidence>
<dbReference type="Gene3D" id="2.160.20.10">
    <property type="entry name" value="Single-stranded right-handed beta-helix, Pectin lyase-like"/>
    <property type="match status" value="1"/>
</dbReference>
<dbReference type="SUPFAM" id="SSF51126">
    <property type="entry name" value="Pectin lyase-like"/>
    <property type="match status" value="1"/>
</dbReference>
<reference evidence="1 2" key="1">
    <citation type="submission" date="2019-06" db="EMBL/GenBank/DDBJ databases">
        <title>Sequencing the genomes of 1000 actinobacteria strains.</title>
        <authorList>
            <person name="Klenk H.-P."/>
        </authorList>
    </citation>
    <scope>NUCLEOTIDE SEQUENCE [LARGE SCALE GENOMIC DNA]</scope>
    <source>
        <strain evidence="1 2">DSM 105492</strain>
    </source>
</reference>
<dbReference type="OrthoDB" id="5007922at2"/>